<gene>
    <name evidence="2" type="ORF">EJP77_15680</name>
</gene>
<dbReference type="Pfam" id="PF13524">
    <property type="entry name" value="Glyco_trans_1_2"/>
    <property type="match status" value="1"/>
</dbReference>
<keyword evidence="3" id="KW-1185">Reference proteome</keyword>
<accession>A0A433X536</accession>
<comment type="caution">
    <text evidence="2">The sequence shown here is derived from an EMBL/GenBank/DDBJ whole genome shotgun (WGS) entry which is preliminary data.</text>
</comment>
<dbReference type="Proteomes" id="UP000272464">
    <property type="component" value="Unassembled WGS sequence"/>
</dbReference>
<dbReference type="Gene3D" id="3.40.50.2000">
    <property type="entry name" value="Glycogen Phosphorylase B"/>
    <property type="match status" value="1"/>
</dbReference>
<proteinExistence type="predicted"/>
<dbReference type="InterPro" id="IPR055259">
    <property type="entry name" value="YkvP/CgeB_Glyco_trans-like"/>
</dbReference>
<organism evidence="2 3">
    <name type="scientific">Paenibacillus zeisoli</name>
    <dbReference type="NCBI Taxonomy" id="2496267"/>
    <lineage>
        <taxon>Bacteria</taxon>
        <taxon>Bacillati</taxon>
        <taxon>Bacillota</taxon>
        <taxon>Bacilli</taxon>
        <taxon>Bacillales</taxon>
        <taxon>Paenibacillaceae</taxon>
        <taxon>Paenibacillus</taxon>
    </lineage>
</organism>
<evidence type="ECO:0000259" key="1">
    <source>
        <dbReference type="Pfam" id="PF13524"/>
    </source>
</evidence>
<dbReference type="RefSeq" id="WP_127200185.1">
    <property type="nucleotide sequence ID" value="NZ_RZNX01000007.1"/>
</dbReference>
<dbReference type="AlphaFoldDB" id="A0A433X536"/>
<evidence type="ECO:0000313" key="2">
    <source>
        <dbReference type="EMBL" id="RUT29154.1"/>
    </source>
</evidence>
<reference evidence="2 3" key="1">
    <citation type="submission" date="2018-12" db="EMBL/GenBank/DDBJ databases">
        <authorList>
            <person name="Sun L."/>
            <person name="Chen Z."/>
        </authorList>
    </citation>
    <scope>NUCLEOTIDE SEQUENCE [LARGE SCALE GENOMIC DNA]</scope>
    <source>
        <strain evidence="2 3">3-5-3</strain>
    </source>
</reference>
<sequence>MSAVRTLLEADQRGGTPPGYWEGYRFGGCQAVLGQIPVGPPEVCNLRVMYVQQGFDAIDRGVISALEEVTAACIVTQAAEMLAQAARVRPDLVLVMNGLHVFPPEHAAHIDEIRAMGIRTAVWFVDDPYLSDETASLAMHYDEVFTHELAGVTLYKEIGCRNVHYLPLAASLELFRPQPAQPQYQYDICFIGNAFWNRVALFDGMASFLEGKKVLIAGGFWDRLSNKEKLASCVQHGWIDPEETVRYYNGAKIVINVHRPTQAGQDNRNSRNLAGRSINPRTYEISACGTFQITDIREDLTKYYRPGYDIETFSSRQELQEKITYYLEHEQERITMAWRSLWTTRKYHTYRDRVRRLLAVAMPS</sequence>
<evidence type="ECO:0000313" key="3">
    <source>
        <dbReference type="Proteomes" id="UP000272464"/>
    </source>
</evidence>
<name>A0A433X536_9BACL</name>
<dbReference type="OrthoDB" id="110463at2"/>
<dbReference type="EMBL" id="RZNX01000007">
    <property type="protein sequence ID" value="RUT29154.1"/>
    <property type="molecule type" value="Genomic_DNA"/>
</dbReference>
<feature type="domain" description="Spore protein YkvP/CgeB glycosyl transferase-like" evidence="1">
    <location>
        <begin position="209"/>
        <end position="359"/>
    </location>
</feature>
<dbReference type="SUPFAM" id="SSF53756">
    <property type="entry name" value="UDP-Glycosyltransferase/glycogen phosphorylase"/>
    <property type="match status" value="1"/>
</dbReference>
<protein>
    <submittedName>
        <fullName evidence="2">Spore maturation protein</fullName>
    </submittedName>
</protein>